<dbReference type="AlphaFoldDB" id="A0A9X0AM66"/>
<dbReference type="Proteomes" id="UP001152300">
    <property type="component" value="Unassembled WGS sequence"/>
</dbReference>
<reference evidence="1" key="1">
    <citation type="submission" date="2022-11" db="EMBL/GenBank/DDBJ databases">
        <title>Genome Resource of Sclerotinia nivalis Strain SnTB1, a Plant Pathogen Isolated from American Ginseng.</title>
        <authorList>
            <person name="Fan S."/>
        </authorList>
    </citation>
    <scope>NUCLEOTIDE SEQUENCE</scope>
    <source>
        <strain evidence="1">SnTB1</strain>
    </source>
</reference>
<accession>A0A9X0AM66</accession>
<keyword evidence="2" id="KW-1185">Reference proteome</keyword>
<comment type="caution">
    <text evidence="1">The sequence shown here is derived from an EMBL/GenBank/DDBJ whole genome shotgun (WGS) entry which is preliminary data.</text>
</comment>
<sequence length="101" mass="11461">MVSKMNSRIFKLSLVLVYREDRILLAIAACVVSLGGVSECGDVFGQVPMTKRHYPWRLGRDPRRRGRRLARMFRGARVGLPSIPRAMVCCSSQWSPRPKNS</sequence>
<protein>
    <submittedName>
        <fullName evidence="1">Uncharacterized protein</fullName>
    </submittedName>
</protein>
<evidence type="ECO:0000313" key="1">
    <source>
        <dbReference type="EMBL" id="KAJ8065230.1"/>
    </source>
</evidence>
<gene>
    <name evidence="1" type="ORF">OCU04_005935</name>
</gene>
<proteinExistence type="predicted"/>
<dbReference type="EMBL" id="JAPEIS010000006">
    <property type="protein sequence ID" value="KAJ8065230.1"/>
    <property type="molecule type" value="Genomic_DNA"/>
</dbReference>
<evidence type="ECO:0000313" key="2">
    <source>
        <dbReference type="Proteomes" id="UP001152300"/>
    </source>
</evidence>
<organism evidence="1 2">
    <name type="scientific">Sclerotinia nivalis</name>
    <dbReference type="NCBI Taxonomy" id="352851"/>
    <lineage>
        <taxon>Eukaryota</taxon>
        <taxon>Fungi</taxon>
        <taxon>Dikarya</taxon>
        <taxon>Ascomycota</taxon>
        <taxon>Pezizomycotina</taxon>
        <taxon>Leotiomycetes</taxon>
        <taxon>Helotiales</taxon>
        <taxon>Sclerotiniaceae</taxon>
        <taxon>Sclerotinia</taxon>
    </lineage>
</organism>
<name>A0A9X0AM66_9HELO</name>